<dbReference type="OrthoDB" id="4119964at2"/>
<keyword evidence="2" id="KW-1185">Reference proteome</keyword>
<dbReference type="RefSeq" id="WP_007017022.1">
    <property type="nucleotide sequence ID" value="NZ_CH724113.1"/>
</dbReference>
<dbReference type="AlphaFoldDB" id="Q1N6J1"/>
<dbReference type="InterPro" id="IPR021352">
    <property type="entry name" value="DUF2971"/>
</dbReference>
<reference evidence="1 2" key="1">
    <citation type="submission" date="2006-03" db="EMBL/GenBank/DDBJ databases">
        <authorList>
            <person name="Pinhassi J."/>
            <person name="Pedros-Alio C."/>
            <person name="Ferriera S."/>
            <person name="Johnson J."/>
            <person name="Kravitz S."/>
            <person name="Halpern A."/>
            <person name="Remington K."/>
            <person name="Beeson K."/>
            <person name="Tran B."/>
            <person name="Rogers Y.-H."/>
            <person name="Friedman R."/>
            <person name="Venter J.C."/>
        </authorList>
    </citation>
    <scope>NUCLEOTIDE SEQUENCE [LARGE SCALE GENOMIC DNA]</scope>
    <source>
        <strain evidence="1 2">RED65</strain>
    </source>
</reference>
<dbReference type="Pfam" id="PF11185">
    <property type="entry name" value="DUF2971"/>
    <property type="match status" value="1"/>
</dbReference>
<dbReference type="EMBL" id="AAQH01000001">
    <property type="protein sequence ID" value="EAT13601.1"/>
    <property type="molecule type" value="Genomic_DNA"/>
</dbReference>
<dbReference type="STRING" id="207949.RED65_09424"/>
<gene>
    <name evidence="1" type="ORF">RED65_09424</name>
</gene>
<evidence type="ECO:0000313" key="1">
    <source>
        <dbReference type="EMBL" id="EAT13601.1"/>
    </source>
</evidence>
<protein>
    <recommendedName>
        <fullName evidence="3">DUF2971 domain-containing protein</fullName>
    </recommendedName>
</protein>
<dbReference type="HOGENOM" id="CLU_1084366_0_0_6"/>
<sequence>MIESIKSEKQYFYHYTKAETALDFILKNRNLRLGSYDQTNDPKETKSWKFNFGTNENRDLSKYKMEELSAWLSFELKGKAKLLCFSMDSAPLTGNHLNDIFNRGYCKPRMWAQYGQNHKGVCLVFDRSKLDKLIYERFSHDQILSSSIEYKNRGIAPNLYSADDQQYMINIDHLENVGPEQYVYDHLMAHHKRLFFEKMSDWRDESEWRYVVFSRSSDDLYLEFQDSLVGIMFGDDTDDQAVSDIMELTKGFGLRYMGLKWKNCSPWYDYGNLRYMPGMQNSPWVKSSTGITRNSR</sequence>
<evidence type="ECO:0008006" key="3">
    <source>
        <dbReference type="Google" id="ProtNLM"/>
    </source>
</evidence>
<name>Q1N6J1_9GAMM</name>
<accession>Q1N6J1</accession>
<proteinExistence type="predicted"/>
<comment type="caution">
    <text evidence="1">The sequence shown here is derived from an EMBL/GenBank/DDBJ whole genome shotgun (WGS) entry which is preliminary data.</text>
</comment>
<evidence type="ECO:0000313" key="2">
    <source>
        <dbReference type="Proteomes" id="UP000004263"/>
    </source>
</evidence>
<dbReference type="Proteomes" id="UP000004263">
    <property type="component" value="Unassembled WGS sequence"/>
</dbReference>
<organism evidence="1 2">
    <name type="scientific">Bermanella marisrubri</name>
    <dbReference type="NCBI Taxonomy" id="207949"/>
    <lineage>
        <taxon>Bacteria</taxon>
        <taxon>Pseudomonadati</taxon>
        <taxon>Pseudomonadota</taxon>
        <taxon>Gammaproteobacteria</taxon>
        <taxon>Oceanospirillales</taxon>
        <taxon>Oceanospirillaceae</taxon>
        <taxon>Bermanella</taxon>
    </lineage>
</organism>